<feature type="compositionally biased region" description="Basic and acidic residues" evidence="1">
    <location>
        <begin position="128"/>
        <end position="137"/>
    </location>
</feature>
<dbReference type="AlphaFoldDB" id="A0A9J7HVU3"/>
<dbReference type="KEGG" id="bfo:118407945"/>
<evidence type="ECO:0000313" key="2">
    <source>
        <dbReference type="Proteomes" id="UP000001554"/>
    </source>
</evidence>
<evidence type="ECO:0000256" key="1">
    <source>
        <dbReference type="SAM" id="MobiDB-lite"/>
    </source>
</evidence>
<keyword evidence="2" id="KW-1185">Reference proteome</keyword>
<reference evidence="3" key="1">
    <citation type="submission" date="2025-08" db="UniProtKB">
        <authorList>
            <consortium name="RefSeq"/>
        </authorList>
    </citation>
    <scope>IDENTIFICATION</scope>
    <source>
        <strain evidence="3">S238N-H82</strain>
        <tissue evidence="3">Testes</tissue>
    </source>
</reference>
<protein>
    <submittedName>
        <fullName evidence="3">Uncharacterized protein LOC118407945</fullName>
    </submittedName>
</protein>
<gene>
    <name evidence="3" type="primary">LOC118407945</name>
</gene>
<feature type="compositionally biased region" description="Basic and acidic residues" evidence="1">
    <location>
        <begin position="171"/>
        <end position="184"/>
    </location>
</feature>
<organism evidence="2 3">
    <name type="scientific">Branchiostoma floridae</name>
    <name type="common">Florida lancelet</name>
    <name type="synonym">Amphioxus</name>
    <dbReference type="NCBI Taxonomy" id="7739"/>
    <lineage>
        <taxon>Eukaryota</taxon>
        <taxon>Metazoa</taxon>
        <taxon>Chordata</taxon>
        <taxon>Cephalochordata</taxon>
        <taxon>Leptocardii</taxon>
        <taxon>Amphioxiformes</taxon>
        <taxon>Branchiostomatidae</taxon>
        <taxon>Branchiostoma</taxon>
    </lineage>
</organism>
<dbReference type="GeneID" id="118407945"/>
<feature type="compositionally biased region" description="Polar residues" evidence="1">
    <location>
        <begin position="187"/>
        <end position="196"/>
    </location>
</feature>
<feature type="compositionally biased region" description="Polar residues" evidence="1">
    <location>
        <begin position="81"/>
        <end position="90"/>
    </location>
</feature>
<dbReference type="RefSeq" id="XP_035664412.1">
    <property type="nucleotide sequence ID" value="XM_035808519.1"/>
</dbReference>
<feature type="compositionally biased region" description="Polar residues" evidence="1">
    <location>
        <begin position="139"/>
        <end position="160"/>
    </location>
</feature>
<feature type="compositionally biased region" description="Polar residues" evidence="1">
    <location>
        <begin position="248"/>
        <end position="272"/>
    </location>
</feature>
<feature type="compositionally biased region" description="Polar residues" evidence="1">
    <location>
        <begin position="35"/>
        <end position="45"/>
    </location>
</feature>
<feature type="compositionally biased region" description="Basic and acidic residues" evidence="1">
    <location>
        <begin position="20"/>
        <end position="33"/>
    </location>
</feature>
<evidence type="ECO:0000313" key="3">
    <source>
        <dbReference type="RefSeq" id="XP_035664412.1"/>
    </source>
</evidence>
<proteinExistence type="predicted"/>
<feature type="compositionally biased region" description="Basic and acidic residues" evidence="1">
    <location>
        <begin position="65"/>
        <end position="78"/>
    </location>
</feature>
<dbReference type="Proteomes" id="UP000001554">
    <property type="component" value="Unplaced"/>
</dbReference>
<sequence length="272" mass="29008">MRLLVSSECLAVSRRRRNPSKSEDTTGPSKEDQVVTGTSGNSTGSARKKRKKEKGLAASRLHTNPSREDTTGPSKEDQVVAGTSGNSTGSARKKRKKEKGLTLDSRRRRANNEDQVVAGASGNSNNTARDKSAKGKEAQGNQQHPMTSNTATSPSISSTLGLAASRLHTNPSREDTTGPSKEDQVVAGTSGNSTGSARKKRKKEKGLTLDSRRRRANNEDQVVAGASGNSINTANNKRKKRKKDKEAQGNQQHPMTSNTASSPLMSSTLGKQ</sequence>
<name>A0A9J7HVU3_BRAFL</name>
<accession>A0A9J7HVU3</accession>
<feature type="region of interest" description="Disordered" evidence="1">
    <location>
        <begin position="1"/>
        <end position="272"/>
    </location>
</feature>